<evidence type="ECO:0000256" key="2">
    <source>
        <dbReference type="ARBA" id="ARBA00022737"/>
    </source>
</evidence>
<dbReference type="Pfam" id="PF15902">
    <property type="entry name" value="Sortilin-Vps10"/>
    <property type="match status" value="2"/>
</dbReference>
<keyword evidence="8" id="KW-1185">Reference proteome</keyword>
<feature type="domain" description="VPS10" evidence="6">
    <location>
        <begin position="43"/>
        <end position="724"/>
    </location>
</feature>
<keyword evidence="5" id="KW-0732">Signal</keyword>
<dbReference type="EMBL" id="CAUJNA010000153">
    <property type="protein sequence ID" value="CAJ1372728.1"/>
    <property type="molecule type" value="Genomic_DNA"/>
</dbReference>
<dbReference type="GO" id="GO:0006892">
    <property type="term" value="P:post-Golgi vesicle-mediated transport"/>
    <property type="evidence" value="ECO:0007669"/>
    <property type="project" value="TreeGrafter"/>
</dbReference>
<organism evidence="7 8">
    <name type="scientific">Effrenium voratum</name>
    <dbReference type="NCBI Taxonomy" id="2562239"/>
    <lineage>
        <taxon>Eukaryota</taxon>
        <taxon>Sar</taxon>
        <taxon>Alveolata</taxon>
        <taxon>Dinophyceae</taxon>
        <taxon>Suessiales</taxon>
        <taxon>Symbiodiniaceae</taxon>
        <taxon>Effrenium</taxon>
    </lineage>
</organism>
<dbReference type="SMART" id="SM00602">
    <property type="entry name" value="VPS10"/>
    <property type="match status" value="1"/>
</dbReference>
<dbReference type="Gene3D" id="2.10.70.80">
    <property type="match status" value="1"/>
</dbReference>
<keyword evidence="3" id="KW-0472">Membrane</keyword>
<dbReference type="PANTHER" id="PTHR12106:SF27">
    <property type="entry name" value="SORTILIN-RELATED RECEPTOR"/>
    <property type="match status" value="1"/>
</dbReference>
<dbReference type="GO" id="GO:0005794">
    <property type="term" value="C:Golgi apparatus"/>
    <property type="evidence" value="ECO:0007669"/>
    <property type="project" value="TreeGrafter"/>
</dbReference>
<proteinExistence type="predicted"/>
<feature type="chain" id="PRO_5041257978" description="VPS10 domain-containing protein" evidence="5">
    <location>
        <begin position="20"/>
        <end position="791"/>
    </location>
</feature>
<evidence type="ECO:0000256" key="5">
    <source>
        <dbReference type="SAM" id="SignalP"/>
    </source>
</evidence>
<gene>
    <name evidence="7" type="ORF">EVOR1521_LOCUS2737</name>
</gene>
<dbReference type="GO" id="GO:0016020">
    <property type="term" value="C:membrane"/>
    <property type="evidence" value="ECO:0007669"/>
    <property type="project" value="UniProtKB-SubCell"/>
</dbReference>
<feature type="signal peptide" evidence="5">
    <location>
        <begin position="1"/>
        <end position="19"/>
    </location>
</feature>
<sequence>MCSFGSMAKLAFLILSVVADPSIKKSTFDSEIVDILWLGADREIVILNTGHGTLYRSADRGQSFAEKSLRAGVKVARAIMSPADSTIAVAVGTRLEVFASSDSGNSWHEVTTPEAIRISFMFHPTRPEWALLSAWTADCRLKVPGSPCTHQLLATKDLGRTRLKMVSRHVVQFSWGRGHHSDRIYFTHFRDKSNSQPMLSKWMEGVDFVSTDDMGKSTAVHVEKGNKFVISEQFVLIAKLEDAGKQNVRLMVSKDGTVFRQAIIPTQLAEKSYTILDASEGLVVMHVNHGEGLGNVYVSDESGTRYVLSLQHNVGVNGHAAFEKISNLKGIYFANVWSEDAGAGLPAHFAASWLDHGDYQLGDDSTQSQSEQSIRYLKARPSPTLSQRRLAERPALSVQSVISFNVGGAWSKLKPPSKDSVGNPISCSKNCSLHLHDATFQDHFVPFYSYDKAVGIIMAAGNVGSHLSYNAEDSNTYLSRDGGLTWSEVRKGVYIYEFGNHGAVLVMAAVNSPTDSAIYSLDEGKTWQSVKLDTVLLNVTNILIEPTAVSTEFLAFGSIGGAGVVYRLDFDVLGWQSCKKPSEPSTANSDYESWAPSDGTANRDCQNLVSCGCLLGQQVRYVRRKQMSKCFNRLKERLPVISEVCPCTEEDFECEMDFERALNQRTCVANEMPPPRADFGPMQEHECSQLGYFKVDMYRRVPGDRCIGGWVPPQLDVQCPTRPTRQSHVIGKVAVAAILLAAVIYLARSGRCQDWSDRVSSRTPYIDFSKPSAFGRPTELPEISQRSVVQF</sequence>
<reference evidence="7" key="1">
    <citation type="submission" date="2023-08" db="EMBL/GenBank/DDBJ databases">
        <authorList>
            <person name="Chen Y."/>
            <person name="Shah S."/>
            <person name="Dougan E. K."/>
            <person name="Thang M."/>
            <person name="Chan C."/>
        </authorList>
    </citation>
    <scope>NUCLEOTIDE SEQUENCE</scope>
</reference>
<dbReference type="PANTHER" id="PTHR12106">
    <property type="entry name" value="SORTILIN RELATED"/>
    <property type="match status" value="1"/>
</dbReference>
<keyword evidence="4" id="KW-0325">Glycoprotein</keyword>
<evidence type="ECO:0000256" key="4">
    <source>
        <dbReference type="ARBA" id="ARBA00023180"/>
    </source>
</evidence>
<dbReference type="Pfam" id="PF15901">
    <property type="entry name" value="Sortilin_C"/>
    <property type="match status" value="1"/>
</dbReference>
<dbReference type="SUPFAM" id="SSF110296">
    <property type="entry name" value="Oligoxyloglucan reducing end-specific cellobiohydrolase"/>
    <property type="match status" value="1"/>
</dbReference>
<dbReference type="InterPro" id="IPR031778">
    <property type="entry name" value="Sortilin_N"/>
</dbReference>
<evidence type="ECO:0000313" key="7">
    <source>
        <dbReference type="EMBL" id="CAJ1372728.1"/>
    </source>
</evidence>
<comment type="subcellular location">
    <subcellularLocation>
        <location evidence="1">Membrane</location>
    </subcellularLocation>
</comment>
<evidence type="ECO:0000313" key="8">
    <source>
        <dbReference type="Proteomes" id="UP001178507"/>
    </source>
</evidence>
<comment type="caution">
    <text evidence="7">The sequence shown here is derived from an EMBL/GenBank/DDBJ whole genome shotgun (WGS) entry which is preliminary data.</text>
</comment>
<evidence type="ECO:0000259" key="6">
    <source>
        <dbReference type="SMART" id="SM00602"/>
    </source>
</evidence>
<dbReference type="AlphaFoldDB" id="A0AA36HP56"/>
<name>A0AA36HP56_9DINO</name>
<keyword evidence="2" id="KW-0677">Repeat</keyword>
<dbReference type="InterPro" id="IPR031777">
    <property type="entry name" value="Sortilin_C"/>
</dbReference>
<dbReference type="Gene3D" id="2.130.10.10">
    <property type="entry name" value="YVTN repeat-like/Quinoprotein amine dehydrogenase"/>
    <property type="match status" value="2"/>
</dbReference>
<dbReference type="InterPro" id="IPR015943">
    <property type="entry name" value="WD40/YVTN_repeat-like_dom_sf"/>
</dbReference>
<protein>
    <recommendedName>
        <fullName evidence="6">VPS10 domain-containing protein</fullName>
    </recommendedName>
</protein>
<dbReference type="InterPro" id="IPR050310">
    <property type="entry name" value="VPS10-sortilin"/>
</dbReference>
<dbReference type="InterPro" id="IPR006581">
    <property type="entry name" value="VPS10"/>
</dbReference>
<evidence type="ECO:0000256" key="1">
    <source>
        <dbReference type="ARBA" id="ARBA00004370"/>
    </source>
</evidence>
<dbReference type="Proteomes" id="UP001178507">
    <property type="component" value="Unassembled WGS sequence"/>
</dbReference>
<accession>A0AA36HP56</accession>
<dbReference type="Gene3D" id="3.30.60.270">
    <property type="match status" value="1"/>
</dbReference>
<evidence type="ECO:0000256" key="3">
    <source>
        <dbReference type="ARBA" id="ARBA00023136"/>
    </source>
</evidence>